<dbReference type="SUPFAM" id="SSF109998">
    <property type="entry name" value="Triger factor/SurA peptide-binding domain-like"/>
    <property type="match status" value="1"/>
</dbReference>
<dbReference type="Pfam" id="PF00639">
    <property type="entry name" value="Rotamase"/>
    <property type="match status" value="1"/>
</dbReference>
<organism evidence="2">
    <name type="scientific">mine drainage metagenome</name>
    <dbReference type="NCBI Taxonomy" id="410659"/>
    <lineage>
        <taxon>unclassified sequences</taxon>
        <taxon>metagenomes</taxon>
        <taxon>ecological metagenomes</taxon>
    </lineage>
</organism>
<reference evidence="2" key="1">
    <citation type="submission" date="2016-10" db="EMBL/GenBank/DDBJ databases">
        <title>Sequence of Gallionella enrichment culture.</title>
        <authorList>
            <person name="Poehlein A."/>
            <person name="Muehling M."/>
            <person name="Daniel R."/>
        </authorList>
    </citation>
    <scope>NUCLEOTIDE SEQUENCE</scope>
</reference>
<evidence type="ECO:0000313" key="2">
    <source>
        <dbReference type="EMBL" id="OIQ85465.1"/>
    </source>
</evidence>
<dbReference type="InterPro" id="IPR027304">
    <property type="entry name" value="Trigger_fact/SurA_dom_sf"/>
</dbReference>
<keyword evidence="2" id="KW-0413">Isomerase</keyword>
<proteinExistence type="predicted"/>
<accession>A0A1J5QPD6</accession>
<dbReference type="InterPro" id="IPR000297">
    <property type="entry name" value="PPIase_PpiC"/>
</dbReference>
<dbReference type="EC" id="5.2.1.8" evidence="2"/>
<protein>
    <submittedName>
        <fullName evidence="2">Putative parvulin-type peptidyl-prolyl cis-trans isomerase</fullName>
        <ecNumber evidence="2">5.2.1.8</ecNumber>
    </submittedName>
</protein>
<dbReference type="PANTHER" id="PTHR47245">
    <property type="entry name" value="PEPTIDYLPROLYL ISOMERASE"/>
    <property type="match status" value="1"/>
</dbReference>
<comment type="caution">
    <text evidence="2">The sequence shown here is derived from an EMBL/GenBank/DDBJ whole genome shotgun (WGS) entry which is preliminary data.</text>
</comment>
<dbReference type="AlphaFoldDB" id="A0A1J5QPD6"/>
<gene>
    <name evidence="2" type="ORF">GALL_326970</name>
</gene>
<feature type="domain" description="PpiC" evidence="1">
    <location>
        <begin position="127"/>
        <end position="216"/>
    </location>
</feature>
<sequence>MLSFSFRGAVLAALLGAGFGVACSAQTLASVDGHALTLQQVEAANAQAAANAPLRQQIVEQFIQQQLLADTVHEVPPALQQRIDAGGANLRRQMLAQLAADTLWQQHPFDAVQQKAAYASALAALPAHEYWVRWIVVASPDAARDVLDSLRHGVSFAELAVQRSVGANAELGGALGWQSERTLPAAVLGEVRKLKAGQVAGPIALDTGYGIVQLLAERATPKPTLQQLLPSLEQQWRTEQLQQRLAELRKAAKVEITPQAADAKAADAKTGANEHGH</sequence>
<name>A0A1J5QPD6_9ZZZZ</name>
<dbReference type="PANTHER" id="PTHR47245:SF2">
    <property type="entry name" value="PEPTIDYL-PROLYL CIS-TRANS ISOMERASE HP_0175-RELATED"/>
    <property type="match status" value="1"/>
</dbReference>
<dbReference type="Gene3D" id="3.10.50.40">
    <property type="match status" value="1"/>
</dbReference>
<dbReference type="PROSITE" id="PS50198">
    <property type="entry name" value="PPIC_PPIASE_2"/>
    <property type="match status" value="1"/>
</dbReference>
<dbReference type="EMBL" id="MLJW01000542">
    <property type="protein sequence ID" value="OIQ85465.1"/>
    <property type="molecule type" value="Genomic_DNA"/>
</dbReference>
<evidence type="ECO:0000259" key="1">
    <source>
        <dbReference type="PROSITE" id="PS50198"/>
    </source>
</evidence>
<dbReference type="PROSITE" id="PS51257">
    <property type="entry name" value="PROKAR_LIPOPROTEIN"/>
    <property type="match status" value="1"/>
</dbReference>
<dbReference type="InterPro" id="IPR050245">
    <property type="entry name" value="PrsA_foldase"/>
</dbReference>
<dbReference type="InterPro" id="IPR046357">
    <property type="entry name" value="PPIase_dom_sf"/>
</dbReference>
<dbReference type="SUPFAM" id="SSF54534">
    <property type="entry name" value="FKBP-like"/>
    <property type="match status" value="1"/>
</dbReference>
<dbReference type="GO" id="GO:0003755">
    <property type="term" value="F:peptidyl-prolyl cis-trans isomerase activity"/>
    <property type="evidence" value="ECO:0007669"/>
    <property type="project" value="UniProtKB-EC"/>
</dbReference>